<sequence>MRLCPALSGHRNLAMKQKRLTLSLLSMVCMLLLSSWTHVYGDTGAKAPKAIAWASETQACVESNEFMRRNHMELIRHQRDDTMRKGIRTTKHSLQQCINCHVTYDDNKQPVAQKDPRHFCSACHNYAAVNIDCFQCHNSKPTDDFVKPIAGHADFVHPLPLDKISQDKKSEGDAQ</sequence>
<proteinExistence type="predicted"/>
<reference evidence="1 2" key="1">
    <citation type="submission" date="2016-10" db="EMBL/GenBank/DDBJ databases">
        <authorList>
            <person name="de Groot N.N."/>
        </authorList>
    </citation>
    <scope>NUCLEOTIDE SEQUENCE [LARGE SCALE GENOMIC DNA]</scope>
    <source>
        <strain evidence="1">MBHS1</strain>
    </source>
</reference>
<dbReference type="InterPro" id="IPR036280">
    <property type="entry name" value="Multihaem_cyt_sf"/>
</dbReference>
<name>A0A1H6FE90_9GAMM</name>
<keyword evidence="2" id="KW-1185">Reference proteome</keyword>
<dbReference type="AlphaFoldDB" id="A0A1H6FE90"/>
<evidence type="ECO:0000313" key="2">
    <source>
        <dbReference type="Proteomes" id="UP000236724"/>
    </source>
</evidence>
<organism evidence="1 2">
    <name type="scientific">Candidatus Venteria ishoeyi</name>
    <dbReference type="NCBI Taxonomy" id="1899563"/>
    <lineage>
        <taxon>Bacteria</taxon>
        <taxon>Pseudomonadati</taxon>
        <taxon>Pseudomonadota</taxon>
        <taxon>Gammaproteobacteria</taxon>
        <taxon>Thiotrichales</taxon>
        <taxon>Thiotrichaceae</taxon>
        <taxon>Venteria</taxon>
    </lineage>
</organism>
<accession>A0A1H6FE90</accession>
<dbReference type="SUPFAM" id="SSF48695">
    <property type="entry name" value="Multiheme cytochromes"/>
    <property type="match status" value="1"/>
</dbReference>
<dbReference type="EMBL" id="FMSV02000548">
    <property type="protein sequence ID" value="SEH08382.1"/>
    <property type="molecule type" value="Genomic_DNA"/>
</dbReference>
<evidence type="ECO:0000313" key="1">
    <source>
        <dbReference type="EMBL" id="SEH08382.1"/>
    </source>
</evidence>
<dbReference type="Proteomes" id="UP000236724">
    <property type="component" value="Unassembled WGS sequence"/>
</dbReference>
<protein>
    <submittedName>
        <fullName evidence="1">Uncharacterized protein</fullName>
    </submittedName>
</protein>
<gene>
    <name evidence="1" type="ORF">MBHS_04274</name>
</gene>